<dbReference type="GeneID" id="8244717"/>
<feature type="region of interest" description="Disordered" evidence="1">
    <location>
        <begin position="235"/>
        <end position="275"/>
    </location>
</feature>
<name>C1E9I4_MICCC</name>
<keyword evidence="3" id="KW-1185">Reference proteome</keyword>
<sequence length="275" mass="30449">MEVMHAKECDTLLAQIDRLQTYAARLVVHNDYLLRLHPLQSVEEEPATPRGFSLPEIPPPWHHPEPAPPPEGSLVPEKLQLQANVLIEKLALLEHTSRQASDTLKDVCQRAAASAWAPSAFRRLAREVEPCIRAEGEALTVLSKTPTAMRAEARADDTDEGVDEEAKLLIASLRELLRCSAVMATHGAQLVQVGAILEVAAAALGTAVTKMDRDREELRAARRALTRRMDLFWSPANDDGAGKKTSRRRVRTGSKRSRDDEYTDEGYASDYDTTP</sequence>
<dbReference type="Proteomes" id="UP000002009">
    <property type="component" value="Chromosome 7"/>
</dbReference>
<dbReference type="OMA" id="IPPPWHH"/>
<evidence type="ECO:0000313" key="2">
    <source>
        <dbReference type="EMBL" id="ACO65041.1"/>
    </source>
</evidence>
<dbReference type="RefSeq" id="XP_002503783.1">
    <property type="nucleotide sequence ID" value="XM_002503737.1"/>
</dbReference>
<dbReference type="AlphaFoldDB" id="C1E9I4"/>
<gene>
    <name evidence="2" type="ORF">MICPUN_59733</name>
</gene>
<dbReference type="KEGG" id="mis:MICPUN_59733"/>
<accession>C1E9I4</accession>
<proteinExistence type="predicted"/>
<evidence type="ECO:0000313" key="3">
    <source>
        <dbReference type="Proteomes" id="UP000002009"/>
    </source>
</evidence>
<protein>
    <submittedName>
        <fullName evidence="2">Uncharacterized protein</fullName>
    </submittedName>
</protein>
<dbReference type="InParanoid" id="C1E9I4"/>
<reference evidence="2 3" key="1">
    <citation type="journal article" date="2009" name="Science">
        <title>Green evolution and dynamic adaptations revealed by genomes of the marine picoeukaryotes Micromonas.</title>
        <authorList>
            <person name="Worden A.Z."/>
            <person name="Lee J.H."/>
            <person name="Mock T."/>
            <person name="Rouze P."/>
            <person name="Simmons M.P."/>
            <person name="Aerts A.L."/>
            <person name="Allen A.E."/>
            <person name="Cuvelier M.L."/>
            <person name="Derelle E."/>
            <person name="Everett M.V."/>
            <person name="Foulon E."/>
            <person name="Grimwood J."/>
            <person name="Gundlach H."/>
            <person name="Henrissat B."/>
            <person name="Napoli C."/>
            <person name="McDonald S.M."/>
            <person name="Parker M.S."/>
            <person name="Rombauts S."/>
            <person name="Salamov A."/>
            <person name="Von Dassow P."/>
            <person name="Badger J.H."/>
            <person name="Coutinho P.M."/>
            <person name="Demir E."/>
            <person name="Dubchak I."/>
            <person name="Gentemann C."/>
            <person name="Eikrem W."/>
            <person name="Gready J.E."/>
            <person name="John U."/>
            <person name="Lanier W."/>
            <person name="Lindquist E.A."/>
            <person name="Lucas S."/>
            <person name="Mayer K.F."/>
            <person name="Moreau H."/>
            <person name="Not F."/>
            <person name="Otillar R."/>
            <person name="Panaud O."/>
            <person name="Pangilinan J."/>
            <person name="Paulsen I."/>
            <person name="Piegu B."/>
            <person name="Poliakov A."/>
            <person name="Robbens S."/>
            <person name="Schmutz J."/>
            <person name="Toulza E."/>
            <person name="Wyss T."/>
            <person name="Zelensky A."/>
            <person name="Zhou K."/>
            <person name="Armbrust E.V."/>
            <person name="Bhattacharya D."/>
            <person name="Goodenough U.W."/>
            <person name="Van de Peer Y."/>
            <person name="Grigoriev I.V."/>
        </authorList>
    </citation>
    <scope>NUCLEOTIDE SEQUENCE [LARGE SCALE GENOMIC DNA]</scope>
    <source>
        <strain evidence="3">RCC299 / NOUM17</strain>
    </source>
</reference>
<evidence type="ECO:0000256" key="1">
    <source>
        <dbReference type="SAM" id="MobiDB-lite"/>
    </source>
</evidence>
<organism evidence="2 3">
    <name type="scientific">Micromonas commoda (strain RCC299 / NOUM17 / CCMP2709)</name>
    <name type="common">Picoplanktonic green alga</name>
    <dbReference type="NCBI Taxonomy" id="296587"/>
    <lineage>
        <taxon>Eukaryota</taxon>
        <taxon>Viridiplantae</taxon>
        <taxon>Chlorophyta</taxon>
        <taxon>Mamiellophyceae</taxon>
        <taxon>Mamiellales</taxon>
        <taxon>Mamiellaceae</taxon>
        <taxon>Micromonas</taxon>
    </lineage>
</organism>
<feature type="compositionally biased region" description="Basic residues" evidence="1">
    <location>
        <begin position="244"/>
        <end position="255"/>
    </location>
</feature>
<feature type="compositionally biased region" description="Pro residues" evidence="1">
    <location>
        <begin position="56"/>
        <end position="71"/>
    </location>
</feature>
<dbReference type="EMBL" id="CP001328">
    <property type="protein sequence ID" value="ACO65041.1"/>
    <property type="molecule type" value="Genomic_DNA"/>
</dbReference>
<feature type="region of interest" description="Disordered" evidence="1">
    <location>
        <begin position="45"/>
        <end position="71"/>
    </location>
</feature>